<dbReference type="InterPro" id="IPR024775">
    <property type="entry name" value="DinB-like"/>
</dbReference>
<dbReference type="Proteomes" id="UP001501035">
    <property type="component" value="Unassembled WGS sequence"/>
</dbReference>
<evidence type="ECO:0000259" key="1">
    <source>
        <dbReference type="Pfam" id="PF12867"/>
    </source>
</evidence>
<keyword evidence="3" id="KW-1185">Reference proteome</keyword>
<evidence type="ECO:0000313" key="3">
    <source>
        <dbReference type="Proteomes" id="UP001501035"/>
    </source>
</evidence>
<sequence>MVATDNKDWSVYAAHRCGQCGLDASAPGRAEVVPMTLDTVSRWAMLLREGSINDLRVRPAPHVWSTLEYGAHVRDMIRLFTDRIARILVADSPAFPAWDQEAAAIAARYNEQEPAIVAEEASADADRLARIVGGMDTGGWERSGTRDGREFTVEYLLRYLLHDIAHHWHDVTEPRFADRTSAGLV</sequence>
<dbReference type="Gene3D" id="1.20.120.450">
    <property type="entry name" value="dinb family like domain"/>
    <property type="match status" value="1"/>
</dbReference>
<protein>
    <submittedName>
        <fullName evidence="2">DinB family protein</fullName>
    </submittedName>
</protein>
<dbReference type="EMBL" id="BAAAVS010000056">
    <property type="protein sequence ID" value="GAA3046509.1"/>
    <property type="molecule type" value="Genomic_DNA"/>
</dbReference>
<gene>
    <name evidence="2" type="ORF">GCM10010528_27120</name>
</gene>
<evidence type="ECO:0000313" key="2">
    <source>
        <dbReference type="EMBL" id="GAA3046509.1"/>
    </source>
</evidence>
<accession>A0ABP6LIK6</accession>
<dbReference type="SUPFAM" id="SSF109854">
    <property type="entry name" value="DinB/YfiT-like putative metalloenzymes"/>
    <property type="match status" value="1"/>
</dbReference>
<proteinExistence type="predicted"/>
<dbReference type="InterPro" id="IPR034660">
    <property type="entry name" value="DinB/YfiT-like"/>
</dbReference>
<feature type="domain" description="DinB-like" evidence="1">
    <location>
        <begin position="43"/>
        <end position="169"/>
    </location>
</feature>
<reference evidence="3" key="1">
    <citation type="journal article" date="2019" name="Int. J. Syst. Evol. Microbiol.">
        <title>The Global Catalogue of Microorganisms (GCM) 10K type strain sequencing project: providing services to taxonomists for standard genome sequencing and annotation.</title>
        <authorList>
            <consortium name="The Broad Institute Genomics Platform"/>
            <consortium name="The Broad Institute Genome Sequencing Center for Infectious Disease"/>
            <person name="Wu L."/>
            <person name="Ma J."/>
        </authorList>
    </citation>
    <scope>NUCLEOTIDE SEQUENCE [LARGE SCALE GENOMIC DNA]</scope>
    <source>
        <strain evidence="3">JCM 14234</strain>
    </source>
</reference>
<comment type="caution">
    <text evidence="2">The sequence shown here is derived from an EMBL/GenBank/DDBJ whole genome shotgun (WGS) entry which is preliminary data.</text>
</comment>
<dbReference type="Pfam" id="PF12867">
    <property type="entry name" value="DinB_2"/>
    <property type="match status" value="1"/>
</dbReference>
<organism evidence="2 3">
    <name type="scientific">Gordonia defluvii</name>
    <dbReference type="NCBI Taxonomy" id="283718"/>
    <lineage>
        <taxon>Bacteria</taxon>
        <taxon>Bacillati</taxon>
        <taxon>Actinomycetota</taxon>
        <taxon>Actinomycetes</taxon>
        <taxon>Mycobacteriales</taxon>
        <taxon>Gordoniaceae</taxon>
        <taxon>Gordonia</taxon>
    </lineage>
</organism>
<name>A0ABP6LIK6_9ACTN</name>